<proteinExistence type="inferred from homology"/>
<dbReference type="GO" id="GO:1900079">
    <property type="term" value="P:regulation of arginine biosynthetic process"/>
    <property type="evidence" value="ECO:0007669"/>
    <property type="project" value="UniProtKB-UniRule"/>
</dbReference>
<evidence type="ECO:0000259" key="10">
    <source>
        <dbReference type="Pfam" id="PF02863"/>
    </source>
</evidence>
<organism evidence="11 12">
    <name type="scientific">Vagococcus acidifermentans</name>
    <dbReference type="NCBI Taxonomy" id="564710"/>
    <lineage>
        <taxon>Bacteria</taxon>
        <taxon>Bacillati</taxon>
        <taxon>Bacillota</taxon>
        <taxon>Bacilli</taxon>
        <taxon>Lactobacillales</taxon>
        <taxon>Enterococcaceae</taxon>
        <taxon>Vagococcus</taxon>
    </lineage>
</organism>
<comment type="caution">
    <text evidence="11">The sequence shown here is derived from an EMBL/GenBank/DDBJ whole genome shotgun (WGS) entry which is preliminary data.</text>
</comment>
<dbReference type="GO" id="GO:0006526">
    <property type="term" value="P:L-arginine biosynthetic process"/>
    <property type="evidence" value="ECO:0007669"/>
    <property type="project" value="UniProtKB-UniPathway"/>
</dbReference>
<keyword evidence="6 7" id="KW-0804">Transcription</keyword>
<dbReference type="GO" id="GO:0051259">
    <property type="term" value="P:protein complex oligomerization"/>
    <property type="evidence" value="ECO:0007669"/>
    <property type="project" value="InterPro"/>
</dbReference>
<evidence type="ECO:0000256" key="5">
    <source>
        <dbReference type="ARBA" id="ARBA00023125"/>
    </source>
</evidence>
<dbReference type="RefSeq" id="WP_126813733.1">
    <property type="nucleotide sequence ID" value="NZ_NGKC01000007.1"/>
</dbReference>
<accession>A0A430AUT6</accession>
<evidence type="ECO:0000313" key="12">
    <source>
        <dbReference type="Proteomes" id="UP000286773"/>
    </source>
</evidence>
<evidence type="ECO:0000256" key="2">
    <source>
        <dbReference type="ARBA" id="ARBA00008316"/>
    </source>
</evidence>
<dbReference type="InterPro" id="IPR020900">
    <property type="entry name" value="Arg_repress_DNA-bd"/>
</dbReference>
<keyword evidence="3 7" id="KW-0963">Cytoplasm</keyword>
<keyword evidence="12" id="KW-1185">Reference proteome</keyword>
<dbReference type="InterPro" id="IPR020899">
    <property type="entry name" value="Arg_repress_C"/>
</dbReference>
<evidence type="ECO:0000256" key="6">
    <source>
        <dbReference type="ARBA" id="ARBA00023163"/>
    </source>
</evidence>
<dbReference type="SUPFAM" id="SSF46785">
    <property type="entry name" value="Winged helix' DNA-binding domain"/>
    <property type="match status" value="1"/>
</dbReference>
<dbReference type="Pfam" id="PF02863">
    <property type="entry name" value="Arg_repressor_C"/>
    <property type="match status" value="1"/>
</dbReference>
<keyword evidence="5 7" id="KW-0238">DNA-binding</keyword>
<dbReference type="Pfam" id="PF01316">
    <property type="entry name" value="Arg_repressor"/>
    <property type="match status" value="1"/>
</dbReference>
<dbReference type="AlphaFoldDB" id="A0A430AUT6"/>
<dbReference type="GO" id="GO:0034618">
    <property type="term" value="F:arginine binding"/>
    <property type="evidence" value="ECO:0007669"/>
    <property type="project" value="InterPro"/>
</dbReference>
<evidence type="ECO:0000259" key="9">
    <source>
        <dbReference type="Pfam" id="PF01316"/>
    </source>
</evidence>
<dbReference type="PRINTS" id="PR01467">
    <property type="entry name" value="ARGREPRESSOR"/>
</dbReference>
<dbReference type="InterPro" id="IPR036390">
    <property type="entry name" value="WH_DNA-bd_sf"/>
</dbReference>
<keyword evidence="7" id="KW-0055">Arginine biosynthesis</keyword>
<dbReference type="Gene3D" id="3.30.1360.40">
    <property type="match status" value="1"/>
</dbReference>
<name>A0A430AUT6_9ENTE</name>
<dbReference type="OrthoDB" id="9807089at2"/>
<gene>
    <name evidence="7" type="primary">argR</name>
    <name evidence="11" type="ORF">CBF27_07650</name>
</gene>
<comment type="function">
    <text evidence="7">Regulates arginine biosynthesis genes.</text>
</comment>
<dbReference type="Proteomes" id="UP000286773">
    <property type="component" value="Unassembled WGS sequence"/>
</dbReference>
<keyword evidence="7" id="KW-0028">Amino-acid biosynthesis</keyword>
<dbReference type="PANTHER" id="PTHR34471:SF1">
    <property type="entry name" value="ARGININE REPRESSOR"/>
    <property type="match status" value="1"/>
</dbReference>
<dbReference type="GO" id="GO:0003677">
    <property type="term" value="F:DNA binding"/>
    <property type="evidence" value="ECO:0007669"/>
    <property type="project" value="UniProtKB-KW"/>
</dbReference>
<reference evidence="11 12" key="1">
    <citation type="submission" date="2017-05" db="EMBL/GenBank/DDBJ databases">
        <title>Vagococcus spp. assemblies.</title>
        <authorList>
            <person name="Gulvik C.A."/>
        </authorList>
    </citation>
    <scope>NUCLEOTIDE SEQUENCE [LARGE SCALE GENOMIC DNA]</scope>
    <source>
        <strain evidence="11 12">LMG 24798</strain>
    </source>
</reference>
<evidence type="ECO:0000256" key="1">
    <source>
        <dbReference type="ARBA" id="ARBA00004496"/>
    </source>
</evidence>
<sequence length="150" mass="17022">MNKKKRQALIKQLIAKHDIETQDELIDLLKEAGAETTQATISRDIREMHIIKVRDTDGRVKYAIFSPPEEATEDRLREVFHDAVVNITQVQFMNILNTLLGNADVVAAELDELNYPEIVATLAGTDTIVLISKDVEDARIIHDKLQEYII</sequence>
<evidence type="ECO:0000256" key="7">
    <source>
        <dbReference type="HAMAP-Rule" id="MF_00173"/>
    </source>
</evidence>
<comment type="similarity">
    <text evidence="2 7">Belongs to the ArgR family.</text>
</comment>
<dbReference type="GO" id="GO:0003700">
    <property type="term" value="F:DNA-binding transcription factor activity"/>
    <property type="evidence" value="ECO:0007669"/>
    <property type="project" value="UniProtKB-UniRule"/>
</dbReference>
<dbReference type="GO" id="GO:0005737">
    <property type="term" value="C:cytoplasm"/>
    <property type="evidence" value="ECO:0007669"/>
    <property type="project" value="UniProtKB-SubCell"/>
</dbReference>
<dbReference type="InterPro" id="IPR001669">
    <property type="entry name" value="Arg_repress"/>
</dbReference>
<evidence type="ECO:0000256" key="3">
    <source>
        <dbReference type="ARBA" id="ARBA00022490"/>
    </source>
</evidence>
<comment type="pathway">
    <text evidence="7">Amino-acid biosynthesis; L-arginine biosynthesis [regulation].</text>
</comment>
<protein>
    <recommendedName>
        <fullName evidence="7 8">Arginine repressor</fullName>
    </recommendedName>
</protein>
<dbReference type="InterPro" id="IPR036388">
    <property type="entry name" value="WH-like_DNA-bd_sf"/>
</dbReference>
<dbReference type="HAMAP" id="MF_00173">
    <property type="entry name" value="Arg_repressor"/>
    <property type="match status" value="1"/>
</dbReference>
<feature type="domain" description="Arginine repressor DNA-binding" evidence="9">
    <location>
        <begin position="1"/>
        <end position="65"/>
    </location>
</feature>
<dbReference type="EMBL" id="NGKC01000007">
    <property type="protein sequence ID" value="RSU11824.1"/>
    <property type="molecule type" value="Genomic_DNA"/>
</dbReference>
<dbReference type="Gene3D" id="1.10.10.10">
    <property type="entry name" value="Winged helix-like DNA-binding domain superfamily/Winged helix DNA-binding domain"/>
    <property type="match status" value="1"/>
</dbReference>
<dbReference type="NCBIfam" id="TIGR01529">
    <property type="entry name" value="argR_whole"/>
    <property type="match status" value="1"/>
</dbReference>
<evidence type="ECO:0000313" key="11">
    <source>
        <dbReference type="EMBL" id="RSU11824.1"/>
    </source>
</evidence>
<evidence type="ECO:0000256" key="8">
    <source>
        <dbReference type="NCBIfam" id="TIGR01529"/>
    </source>
</evidence>
<keyword evidence="7" id="KW-0678">Repressor</keyword>
<dbReference type="InterPro" id="IPR036251">
    <property type="entry name" value="Arg_repress_C_sf"/>
</dbReference>
<comment type="subcellular location">
    <subcellularLocation>
        <location evidence="1 7">Cytoplasm</location>
    </subcellularLocation>
</comment>
<evidence type="ECO:0000256" key="4">
    <source>
        <dbReference type="ARBA" id="ARBA00023015"/>
    </source>
</evidence>
<feature type="domain" description="Arginine repressor C-terminal" evidence="10">
    <location>
        <begin position="80"/>
        <end position="146"/>
    </location>
</feature>
<dbReference type="SUPFAM" id="SSF55252">
    <property type="entry name" value="C-terminal domain of arginine repressor"/>
    <property type="match status" value="1"/>
</dbReference>
<dbReference type="UniPathway" id="UPA00068"/>
<dbReference type="PANTHER" id="PTHR34471">
    <property type="entry name" value="ARGININE REPRESSOR"/>
    <property type="match status" value="1"/>
</dbReference>
<keyword evidence="4 7" id="KW-0805">Transcription regulation</keyword>